<evidence type="ECO:0000256" key="5">
    <source>
        <dbReference type="PROSITE-ProRule" id="PRU00552"/>
    </source>
</evidence>
<feature type="compositionally biased region" description="Low complexity" evidence="6">
    <location>
        <begin position="462"/>
        <end position="471"/>
    </location>
</feature>
<dbReference type="InterPro" id="IPR014001">
    <property type="entry name" value="Helicase_ATP-bd"/>
</dbReference>
<evidence type="ECO:0000256" key="3">
    <source>
        <dbReference type="ARBA" id="ARBA00022806"/>
    </source>
</evidence>
<dbReference type="SUPFAM" id="SSF52540">
    <property type="entry name" value="P-loop containing nucleoside triphosphate hydrolases"/>
    <property type="match status" value="1"/>
</dbReference>
<dbReference type="CDD" id="cd18787">
    <property type="entry name" value="SF2_C_DEAD"/>
    <property type="match status" value="1"/>
</dbReference>
<dbReference type="RefSeq" id="WP_139601982.1">
    <property type="nucleotide sequence ID" value="NZ_VDCQ01000010.1"/>
</dbReference>
<dbReference type="InterPro" id="IPR011545">
    <property type="entry name" value="DEAD/DEAH_box_helicase_dom"/>
</dbReference>
<feature type="short sequence motif" description="Q motif" evidence="5">
    <location>
        <begin position="3"/>
        <end position="31"/>
    </location>
</feature>
<gene>
    <name evidence="10" type="ORF">FE784_09635</name>
</gene>
<dbReference type="PROSITE" id="PS51192">
    <property type="entry name" value="HELICASE_ATP_BIND_1"/>
    <property type="match status" value="1"/>
</dbReference>
<dbReference type="GO" id="GO:0033592">
    <property type="term" value="F:RNA strand annealing activity"/>
    <property type="evidence" value="ECO:0007669"/>
    <property type="project" value="TreeGrafter"/>
</dbReference>
<dbReference type="CDD" id="cd00268">
    <property type="entry name" value="DEADc"/>
    <property type="match status" value="1"/>
</dbReference>
<dbReference type="GO" id="GO:0003724">
    <property type="term" value="F:RNA helicase activity"/>
    <property type="evidence" value="ECO:0007669"/>
    <property type="project" value="InterPro"/>
</dbReference>
<evidence type="ECO:0000259" key="9">
    <source>
        <dbReference type="PROSITE" id="PS51195"/>
    </source>
</evidence>
<dbReference type="PANTHER" id="PTHR47963:SF7">
    <property type="entry name" value="ATP-DEPENDENT RNA HELICASE YFML-RELATED"/>
    <property type="match status" value="1"/>
</dbReference>
<dbReference type="InterPro" id="IPR044742">
    <property type="entry name" value="DEAD/DEAH_RhlB"/>
</dbReference>
<feature type="compositionally biased region" description="Basic and acidic residues" evidence="6">
    <location>
        <begin position="450"/>
        <end position="460"/>
    </location>
</feature>
<name>A0A5C4TBQ7_9BACL</name>
<feature type="region of interest" description="Disordered" evidence="6">
    <location>
        <begin position="387"/>
        <end position="499"/>
    </location>
</feature>
<feature type="domain" description="DEAD-box RNA helicase Q" evidence="9">
    <location>
        <begin position="3"/>
        <end position="31"/>
    </location>
</feature>
<dbReference type="Gene3D" id="3.40.50.300">
    <property type="entry name" value="P-loop containing nucleotide triphosphate hydrolases"/>
    <property type="match status" value="2"/>
</dbReference>
<protein>
    <submittedName>
        <fullName evidence="10">DEAD/DEAH box helicase</fullName>
    </submittedName>
</protein>
<feature type="domain" description="Helicase C-terminal" evidence="8">
    <location>
        <begin position="215"/>
        <end position="375"/>
    </location>
</feature>
<dbReference type="InterPro" id="IPR014014">
    <property type="entry name" value="RNA_helicase_DEAD_Q_motif"/>
</dbReference>
<dbReference type="PROSITE" id="PS51194">
    <property type="entry name" value="HELICASE_CTER"/>
    <property type="match status" value="1"/>
</dbReference>
<dbReference type="EMBL" id="VDCQ01000010">
    <property type="protein sequence ID" value="TNJ66518.1"/>
    <property type="molecule type" value="Genomic_DNA"/>
</dbReference>
<organism evidence="10 11">
    <name type="scientific">Paenibacillus hemerocallicola</name>
    <dbReference type="NCBI Taxonomy" id="1172614"/>
    <lineage>
        <taxon>Bacteria</taxon>
        <taxon>Bacillati</taxon>
        <taxon>Bacillota</taxon>
        <taxon>Bacilli</taxon>
        <taxon>Bacillales</taxon>
        <taxon>Paenibacillaceae</taxon>
        <taxon>Paenibacillus</taxon>
    </lineage>
</organism>
<dbReference type="Proteomes" id="UP000307943">
    <property type="component" value="Unassembled WGS sequence"/>
</dbReference>
<dbReference type="AlphaFoldDB" id="A0A5C4TBQ7"/>
<dbReference type="SMART" id="SM00487">
    <property type="entry name" value="DEXDc"/>
    <property type="match status" value="1"/>
</dbReference>
<dbReference type="GO" id="GO:0005524">
    <property type="term" value="F:ATP binding"/>
    <property type="evidence" value="ECO:0007669"/>
    <property type="project" value="UniProtKB-KW"/>
</dbReference>
<dbReference type="GO" id="GO:0005840">
    <property type="term" value="C:ribosome"/>
    <property type="evidence" value="ECO:0007669"/>
    <property type="project" value="TreeGrafter"/>
</dbReference>
<evidence type="ECO:0000313" key="10">
    <source>
        <dbReference type="EMBL" id="TNJ66518.1"/>
    </source>
</evidence>
<evidence type="ECO:0000256" key="1">
    <source>
        <dbReference type="ARBA" id="ARBA00022741"/>
    </source>
</evidence>
<reference evidence="10 11" key="1">
    <citation type="submission" date="2019-05" db="EMBL/GenBank/DDBJ databases">
        <title>We sequenced the genome of Paenibacillus hemerocallicola KCTC 33185 for further insight into its adaptation and study the phylogeny of Paenibacillus.</title>
        <authorList>
            <person name="Narsing Rao M.P."/>
        </authorList>
    </citation>
    <scope>NUCLEOTIDE SEQUENCE [LARGE SCALE GENOMIC DNA]</scope>
    <source>
        <strain evidence="10 11">KCTC 33185</strain>
    </source>
</reference>
<evidence type="ECO:0000259" key="7">
    <source>
        <dbReference type="PROSITE" id="PS51192"/>
    </source>
</evidence>
<proteinExistence type="predicted"/>
<dbReference type="SMART" id="SM00490">
    <property type="entry name" value="HELICc"/>
    <property type="match status" value="1"/>
</dbReference>
<accession>A0A5C4TBQ7</accession>
<feature type="compositionally biased region" description="Basic and acidic residues" evidence="6">
    <location>
        <begin position="472"/>
        <end position="499"/>
    </location>
</feature>
<evidence type="ECO:0000256" key="4">
    <source>
        <dbReference type="ARBA" id="ARBA00022840"/>
    </source>
</evidence>
<dbReference type="InterPro" id="IPR050547">
    <property type="entry name" value="DEAD_box_RNA_helicases"/>
</dbReference>
<dbReference type="GO" id="GO:0005829">
    <property type="term" value="C:cytosol"/>
    <property type="evidence" value="ECO:0007669"/>
    <property type="project" value="TreeGrafter"/>
</dbReference>
<feature type="domain" description="Helicase ATP-binding" evidence="7">
    <location>
        <begin position="34"/>
        <end position="204"/>
    </location>
</feature>
<dbReference type="GO" id="GO:0016787">
    <property type="term" value="F:hydrolase activity"/>
    <property type="evidence" value="ECO:0007669"/>
    <property type="project" value="UniProtKB-KW"/>
</dbReference>
<dbReference type="Pfam" id="PF00270">
    <property type="entry name" value="DEAD"/>
    <property type="match status" value="1"/>
</dbReference>
<keyword evidence="1" id="KW-0547">Nucleotide-binding</keyword>
<dbReference type="OrthoDB" id="9805696at2"/>
<dbReference type="PROSITE" id="PS51195">
    <property type="entry name" value="Q_MOTIF"/>
    <property type="match status" value="1"/>
</dbReference>
<keyword evidence="11" id="KW-1185">Reference proteome</keyword>
<dbReference type="Pfam" id="PF00271">
    <property type="entry name" value="Helicase_C"/>
    <property type="match status" value="1"/>
</dbReference>
<evidence type="ECO:0000256" key="6">
    <source>
        <dbReference type="SAM" id="MobiDB-lite"/>
    </source>
</evidence>
<evidence type="ECO:0000313" key="11">
    <source>
        <dbReference type="Proteomes" id="UP000307943"/>
    </source>
</evidence>
<keyword evidence="2" id="KW-0378">Hydrolase</keyword>
<keyword evidence="3 10" id="KW-0347">Helicase</keyword>
<dbReference type="InterPro" id="IPR001650">
    <property type="entry name" value="Helicase_C-like"/>
</dbReference>
<dbReference type="GO" id="GO:0009409">
    <property type="term" value="P:response to cold"/>
    <property type="evidence" value="ECO:0007669"/>
    <property type="project" value="TreeGrafter"/>
</dbReference>
<evidence type="ECO:0000259" key="8">
    <source>
        <dbReference type="PROSITE" id="PS51194"/>
    </source>
</evidence>
<dbReference type="PANTHER" id="PTHR47963">
    <property type="entry name" value="DEAD-BOX ATP-DEPENDENT RNA HELICASE 47, MITOCHONDRIAL"/>
    <property type="match status" value="1"/>
</dbReference>
<evidence type="ECO:0000256" key="2">
    <source>
        <dbReference type="ARBA" id="ARBA00022801"/>
    </source>
</evidence>
<dbReference type="InterPro" id="IPR027417">
    <property type="entry name" value="P-loop_NTPase"/>
</dbReference>
<comment type="caution">
    <text evidence="10">The sequence shown here is derived from an EMBL/GenBank/DDBJ whole genome shotgun (WGS) entry which is preliminary data.</text>
</comment>
<sequence length="499" mass="54446">MNSTFESLGIGSGLNETLARHGIAEPSPIQREAIPAALAGKDLLAQSQTGTGKTLAYLLPILERIDPSEKELQAVVLSPTRELGVQIAAEIEKYGAPAGIRGQALIGGAALSRQVDRLKLHPHLIVGTPGRIAELLRMRKVKMHRVRTIVIDEADQMFALGSAKEAEEIVESALRDRQLLFFSATLPAEVRRMAGRWMRSPKEIEIDPGQRTAGGIEHLAFVCEERERTDTLRRLIRLYDPKSALAFVNDLDVIAEVAAKLQHAGLSADALYGDAPKQERTTLLNRFRTGKLRTLLATDVAARGLDIEGLTHVFHLQPALDAEHYVHRAGRTGRMGRSGLSVSIVTEQEMFIIRKFEKQLGIVIHQKAMYKGKVVDPDEVRGYAARTASKTAIQRPAHRGPGPSAKTAAGKEAAVRSGEGEGAAGRRSGESFSIRSATGGFRTPGAASLRNEREAARKGEQPAAKPASARAKANERERDRKNKGAPRWLKEKKDRDTQL</sequence>
<keyword evidence="4" id="KW-0067">ATP-binding</keyword>